<dbReference type="EMBL" id="AP021879">
    <property type="protein sequence ID" value="BBO92195.1"/>
    <property type="molecule type" value="Genomic_DNA"/>
</dbReference>
<evidence type="ECO:0000259" key="6">
    <source>
        <dbReference type="Pfam" id="PF04542"/>
    </source>
</evidence>
<evidence type="ECO:0000256" key="4">
    <source>
        <dbReference type="ARBA" id="ARBA00023125"/>
    </source>
</evidence>
<dbReference type="InterPro" id="IPR013325">
    <property type="entry name" value="RNA_pol_sigma_r2"/>
</dbReference>
<organism evidence="8 9">
    <name type="scientific">Desulfosarcina ovata subsp. ovata</name>
    <dbReference type="NCBI Taxonomy" id="2752305"/>
    <lineage>
        <taxon>Bacteria</taxon>
        <taxon>Pseudomonadati</taxon>
        <taxon>Thermodesulfobacteriota</taxon>
        <taxon>Desulfobacteria</taxon>
        <taxon>Desulfobacterales</taxon>
        <taxon>Desulfosarcinaceae</taxon>
        <taxon>Desulfosarcina</taxon>
    </lineage>
</organism>
<dbReference type="InterPro" id="IPR013324">
    <property type="entry name" value="RNA_pol_sigma_r3/r4-like"/>
</dbReference>
<dbReference type="Gene3D" id="1.10.1740.10">
    <property type="match status" value="1"/>
</dbReference>
<dbReference type="InterPro" id="IPR036388">
    <property type="entry name" value="WH-like_DNA-bd_sf"/>
</dbReference>
<evidence type="ECO:0000313" key="8">
    <source>
        <dbReference type="EMBL" id="BBO92195.1"/>
    </source>
</evidence>
<dbReference type="Proteomes" id="UP000422108">
    <property type="component" value="Chromosome"/>
</dbReference>
<comment type="similarity">
    <text evidence="1">Belongs to the sigma-70 factor family. ECF subfamily.</text>
</comment>
<dbReference type="SUPFAM" id="SSF88659">
    <property type="entry name" value="Sigma3 and sigma4 domains of RNA polymerase sigma factors"/>
    <property type="match status" value="1"/>
</dbReference>
<dbReference type="GO" id="GO:0016987">
    <property type="term" value="F:sigma factor activity"/>
    <property type="evidence" value="ECO:0007669"/>
    <property type="project" value="UniProtKB-KW"/>
</dbReference>
<dbReference type="PANTHER" id="PTHR43133:SF8">
    <property type="entry name" value="RNA POLYMERASE SIGMA FACTOR HI_1459-RELATED"/>
    <property type="match status" value="1"/>
</dbReference>
<keyword evidence="4" id="KW-0238">DNA-binding</keyword>
<dbReference type="NCBIfam" id="TIGR02937">
    <property type="entry name" value="sigma70-ECF"/>
    <property type="match status" value="1"/>
</dbReference>
<gene>
    <name evidence="8" type="ORF">DSCOOX_53750</name>
</gene>
<dbReference type="RefSeq" id="WP_155312971.1">
    <property type="nucleotide sequence ID" value="NZ_AP021879.1"/>
</dbReference>
<dbReference type="AlphaFoldDB" id="A0A5K8AHN4"/>
<dbReference type="CDD" id="cd06171">
    <property type="entry name" value="Sigma70_r4"/>
    <property type="match status" value="1"/>
</dbReference>
<evidence type="ECO:0000256" key="2">
    <source>
        <dbReference type="ARBA" id="ARBA00023015"/>
    </source>
</evidence>
<accession>A0A5K8AHN4</accession>
<keyword evidence="5" id="KW-0804">Transcription</keyword>
<sequence>MGPVKNGANFYNQNKGRLYAYLLRMTGDTHMATELVQESFVRYLGRYGEQESRTLLYTIARNAALDALRKKRADPMADVDAHPDPAGDPEQQMIDREALARMLAAIGQLAPVERELISLVVTADLTYREIARVLNLSEANVKVKVHRARTRLREILGSGGG</sequence>
<dbReference type="Pfam" id="PF08281">
    <property type="entry name" value="Sigma70_r4_2"/>
    <property type="match status" value="1"/>
</dbReference>
<dbReference type="InterPro" id="IPR014284">
    <property type="entry name" value="RNA_pol_sigma-70_dom"/>
</dbReference>
<evidence type="ECO:0000313" key="9">
    <source>
        <dbReference type="Proteomes" id="UP000422108"/>
    </source>
</evidence>
<dbReference type="GO" id="GO:0006352">
    <property type="term" value="P:DNA-templated transcription initiation"/>
    <property type="evidence" value="ECO:0007669"/>
    <property type="project" value="InterPro"/>
</dbReference>
<dbReference type="Gene3D" id="1.10.10.10">
    <property type="entry name" value="Winged helix-like DNA-binding domain superfamily/Winged helix DNA-binding domain"/>
    <property type="match status" value="1"/>
</dbReference>
<reference evidence="8 9" key="1">
    <citation type="submission" date="2019-11" db="EMBL/GenBank/DDBJ databases">
        <title>Comparative genomics of hydrocarbon-degrading Desulfosarcina strains.</title>
        <authorList>
            <person name="Watanabe M."/>
            <person name="Kojima H."/>
            <person name="Fukui M."/>
        </authorList>
    </citation>
    <scope>NUCLEOTIDE SEQUENCE [LARGE SCALE GENOMIC DNA]</scope>
    <source>
        <strain evidence="9">oXyS1</strain>
    </source>
</reference>
<dbReference type="PANTHER" id="PTHR43133">
    <property type="entry name" value="RNA POLYMERASE ECF-TYPE SIGMA FACTO"/>
    <property type="match status" value="1"/>
</dbReference>
<keyword evidence="2" id="KW-0805">Transcription regulation</keyword>
<keyword evidence="3" id="KW-0731">Sigma factor</keyword>
<evidence type="ECO:0000256" key="1">
    <source>
        <dbReference type="ARBA" id="ARBA00010641"/>
    </source>
</evidence>
<dbReference type="GO" id="GO:0003677">
    <property type="term" value="F:DNA binding"/>
    <property type="evidence" value="ECO:0007669"/>
    <property type="project" value="UniProtKB-KW"/>
</dbReference>
<dbReference type="InterPro" id="IPR013249">
    <property type="entry name" value="RNA_pol_sigma70_r4_t2"/>
</dbReference>
<keyword evidence="9" id="KW-1185">Reference proteome</keyword>
<protein>
    <submittedName>
        <fullName evidence="8">RNA polymerase sigma factor</fullName>
    </submittedName>
</protein>
<evidence type="ECO:0000256" key="5">
    <source>
        <dbReference type="ARBA" id="ARBA00023163"/>
    </source>
</evidence>
<feature type="domain" description="RNA polymerase sigma factor 70 region 4 type 2" evidence="7">
    <location>
        <begin position="101"/>
        <end position="152"/>
    </location>
</feature>
<evidence type="ECO:0000256" key="3">
    <source>
        <dbReference type="ARBA" id="ARBA00023082"/>
    </source>
</evidence>
<proteinExistence type="inferred from homology"/>
<dbReference type="InterPro" id="IPR039425">
    <property type="entry name" value="RNA_pol_sigma-70-like"/>
</dbReference>
<name>A0A5K8AHN4_9BACT</name>
<dbReference type="SUPFAM" id="SSF88946">
    <property type="entry name" value="Sigma2 domain of RNA polymerase sigma factors"/>
    <property type="match status" value="1"/>
</dbReference>
<evidence type="ECO:0000259" key="7">
    <source>
        <dbReference type="Pfam" id="PF08281"/>
    </source>
</evidence>
<feature type="domain" description="RNA polymerase sigma-70 region 2" evidence="6">
    <location>
        <begin position="10"/>
        <end position="72"/>
    </location>
</feature>
<dbReference type="Pfam" id="PF04542">
    <property type="entry name" value="Sigma70_r2"/>
    <property type="match status" value="1"/>
</dbReference>
<dbReference type="InterPro" id="IPR007627">
    <property type="entry name" value="RNA_pol_sigma70_r2"/>
</dbReference>